<name>A0A9D4DJ59_DREPO</name>
<dbReference type="Proteomes" id="UP000828390">
    <property type="component" value="Unassembled WGS sequence"/>
</dbReference>
<reference evidence="2" key="2">
    <citation type="submission" date="2020-11" db="EMBL/GenBank/DDBJ databases">
        <authorList>
            <person name="McCartney M.A."/>
            <person name="Auch B."/>
            <person name="Kono T."/>
            <person name="Mallez S."/>
            <person name="Becker A."/>
            <person name="Gohl D.M."/>
            <person name="Silverstein K.A.T."/>
            <person name="Koren S."/>
            <person name="Bechman K.B."/>
            <person name="Herman A."/>
            <person name="Abrahante J.E."/>
            <person name="Garbe J."/>
        </authorList>
    </citation>
    <scope>NUCLEOTIDE SEQUENCE</scope>
    <source>
        <strain evidence="2">Duluth1</strain>
        <tissue evidence="2">Whole animal</tissue>
    </source>
</reference>
<keyword evidence="3" id="KW-1185">Reference proteome</keyword>
<dbReference type="AlphaFoldDB" id="A0A9D4DJ59"/>
<feature type="compositionally biased region" description="Basic and acidic residues" evidence="1">
    <location>
        <begin position="1"/>
        <end position="37"/>
    </location>
</feature>
<protein>
    <submittedName>
        <fullName evidence="2">Uncharacterized protein</fullName>
    </submittedName>
</protein>
<dbReference type="EMBL" id="JAIWYP010000010">
    <property type="protein sequence ID" value="KAH3749047.1"/>
    <property type="molecule type" value="Genomic_DNA"/>
</dbReference>
<sequence length="59" mass="6639">MVLGKERGRDARDGGRKSGRERREGGNEGEDSRERGSQKYGEQFLEKVTFTGEYGGRES</sequence>
<comment type="caution">
    <text evidence="2">The sequence shown here is derived from an EMBL/GenBank/DDBJ whole genome shotgun (WGS) entry which is preliminary data.</text>
</comment>
<proteinExistence type="predicted"/>
<accession>A0A9D4DJ59</accession>
<gene>
    <name evidence="2" type="ORF">DPMN_183537</name>
</gene>
<evidence type="ECO:0000256" key="1">
    <source>
        <dbReference type="SAM" id="MobiDB-lite"/>
    </source>
</evidence>
<evidence type="ECO:0000313" key="2">
    <source>
        <dbReference type="EMBL" id="KAH3749047.1"/>
    </source>
</evidence>
<reference evidence="2" key="1">
    <citation type="journal article" date="2019" name="bioRxiv">
        <title>The Genome of the Zebra Mussel, Dreissena polymorpha: A Resource for Invasive Species Research.</title>
        <authorList>
            <person name="McCartney M.A."/>
            <person name="Auch B."/>
            <person name="Kono T."/>
            <person name="Mallez S."/>
            <person name="Zhang Y."/>
            <person name="Obille A."/>
            <person name="Becker A."/>
            <person name="Abrahante J.E."/>
            <person name="Garbe J."/>
            <person name="Badalamenti J.P."/>
            <person name="Herman A."/>
            <person name="Mangelson H."/>
            <person name="Liachko I."/>
            <person name="Sullivan S."/>
            <person name="Sone E.D."/>
            <person name="Koren S."/>
            <person name="Silverstein K.A.T."/>
            <person name="Beckman K.B."/>
            <person name="Gohl D.M."/>
        </authorList>
    </citation>
    <scope>NUCLEOTIDE SEQUENCE</scope>
    <source>
        <strain evidence="2">Duluth1</strain>
        <tissue evidence="2">Whole animal</tissue>
    </source>
</reference>
<evidence type="ECO:0000313" key="3">
    <source>
        <dbReference type="Proteomes" id="UP000828390"/>
    </source>
</evidence>
<organism evidence="2 3">
    <name type="scientific">Dreissena polymorpha</name>
    <name type="common">Zebra mussel</name>
    <name type="synonym">Mytilus polymorpha</name>
    <dbReference type="NCBI Taxonomy" id="45954"/>
    <lineage>
        <taxon>Eukaryota</taxon>
        <taxon>Metazoa</taxon>
        <taxon>Spiralia</taxon>
        <taxon>Lophotrochozoa</taxon>
        <taxon>Mollusca</taxon>
        <taxon>Bivalvia</taxon>
        <taxon>Autobranchia</taxon>
        <taxon>Heteroconchia</taxon>
        <taxon>Euheterodonta</taxon>
        <taxon>Imparidentia</taxon>
        <taxon>Neoheterodontei</taxon>
        <taxon>Myida</taxon>
        <taxon>Dreissenoidea</taxon>
        <taxon>Dreissenidae</taxon>
        <taxon>Dreissena</taxon>
    </lineage>
</organism>
<feature type="region of interest" description="Disordered" evidence="1">
    <location>
        <begin position="1"/>
        <end position="59"/>
    </location>
</feature>